<dbReference type="Proteomes" id="UP000256328">
    <property type="component" value="Unassembled WGS sequence"/>
</dbReference>
<evidence type="ECO:0000313" key="1">
    <source>
        <dbReference type="EMBL" id="RDW75640.1"/>
    </source>
</evidence>
<sequence>MPSAALSISLTPGSTPKPSLLVRLTQSMDEPGAQKVITTHNSLSFCFKHNDQEVFLNDRIVYRDLEKDDQDGSFSVRLHNVPLFRDQVMNQDGVKKELSMGEMGTEVAMHIWKGERYIGEWDVGRF</sequence>
<dbReference type="OrthoDB" id="5396520at2759"/>
<evidence type="ECO:0000313" key="2">
    <source>
        <dbReference type="Proteomes" id="UP000256328"/>
    </source>
</evidence>
<gene>
    <name evidence="1" type="ORF">BP5796_06461</name>
</gene>
<name>A0A3D8RNV4_9HELO</name>
<keyword evidence="2" id="KW-1185">Reference proteome</keyword>
<reference evidence="1 2" key="1">
    <citation type="journal article" date="2018" name="IMA Fungus">
        <title>IMA Genome-F 9: Draft genome sequence of Annulohypoxylon stygium, Aspergillus mulundensis, Berkeleyomyces basicola (syn. Thielaviopsis basicola), Ceratocystis smalleyi, two Cercospora beticola strains, Coleophoma cylindrospora, Fusarium fracticaudum, Phialophora cf. hyalina, and Morchella septimelata.</title>
        <authorList>
            <person name="Wingfield B.D."/>
            <person name="Bills G.F."/>
            <person name="Dong Y."/>
            <person name="Huang W."/>
            <person name="Nel W.J."/>
            <person name="Swalarsk-Parry B.S."/>
            <person name="Vaghefi N."/>
            <person name="Wilken P.M."/>
            <person name="An Z."/>
            <person name="de Beer Z.W."/>
            <person name="De Vos L."/>
            <person name="Chen L."/>
            <person name="Duong T.A."/>
            <person name="Gao Y."/>
            <person name="Hammerbacher A."/>
            <person name="Kikkert J.R."/>
            <person name="Li Y."/>
            <person name="Li H."/>
            <person name="Li K."/>
            <person name="Li Q."/>
            <person name="Liu X."/>
            <person name="Ma X."/>
            <person name="Naidoo K."/>
            <person name="Pethybridge S.J."/>
            <person name="Sun J."/>
            <person name="Steenkamp E.T."/>
            <person name="van der Nest M.A."/>
            <person name="van Wyk S."/>
            <person name="Wingfield M.J."/>
            <person name="Xiong C."/>
            <person name="Yue Q."/>
            <person name="Zhang X."/>
        </authorList>
    </citation>
    <scope>NUCLEOTIDE SEQUENCE [LARGE SCALE GENOMIC DNA]</scope>
    <source>
        <strain evidence="1 2">BP5796</strain>
    </source>
</reference>
<comment type="caution">
    <text evidence="1">The sequence shown here is derived from an EMBL/GenBank/DDBJ whole genome shotgun (WGS) entry which is preliminary data.</text>
</comment>
<dbReference type="AlphaFoldDB" id="A0A3D8RNV4"/>
<proteinExistence type="predicted"/>
<accession>A0A3D8RNV4</accession>
<protein>
    <submittedName>
        <fullName evidence="1">Uncharacterized protein</fullName>
    </submittedName>
</protein>
<organism evidence="1 2">
    <name type="scientific">Coleophoma crateriformis</name>
    <dbReference type="NCBI Taxonomy" id="565419"/>
    <lineage>
        <taxon>Eukaryota</taxon>
        <taxon>Fungi</taxon>
        <taxon>Dikarya</taxon>
        <taxon>Ascomycota</taxon>
        <taxon>Pezizomycotina</taxon>
        <taxon>Leotiomycetes</taxon>
        <taxon>Helotiales</taxon>
        <taxon>Dermateaceae</taxon>
        <taxon>Coleophoma</taxon>
    </lineage>
</organism>
<dbReference type="EMBL" id="PDLN01000009">
    <property type="protein sequence ID" value="RDW75640.1"/>
    <property type="molecule type" value="Genomic_DNA"/>
</dbReference>